<sequence length="377" mass="41576">MLHFPSPVGDGAVGMAGEGQRKAFQYGLRPPLLRLSNRDNWDASWGEQELIQRMAALAHTAGLPFSRTLIVAYYVSLKTNPFVVLTGIEGAGKTELATLFAETLLGHGSPQYALINGDSSWLGATGDQRSFRSLFDHFTSLRFLELLQEAADPGSAGKVFVVCFDGMHPAEVNYYFTTLLSVDEEGRTRLRLPGVSEDERPIVPANVSITATVNTAEGVGVLSADVLRRAGVIAFRARRSTQVFWHPPTPAPVGLQRLWLRAGRRDAAAAREHLFQIIGSTQWNRMGCSEPLAVALRRAGMALTPRLRQDVMLYVANSFDAEGRGLFDPDDVLRNTQIAFDHQVAQRLIWRLHDVPDPMLTYLMSDPDRLPPLAWAG</sequence>
<dbReference type="KEGG" id="rca:Rcas_4085"/>
<dbReference type="Proteomes" id="UP000000263">
    <property type="component" value="Chromosome"/>
</dbReference>
<dbReference type="RefSeq" id="WP_012122538.1">
    <property type="nucleotide sequence ID" value="NC_009767.1"/>
</dbReference>
<dbReference type="eggNOG" id="COG1401">
    <property type="taxonomic scope" value="Bacteria"/>
</dbReference>
<reference evidence="1 2" key="1">
    <citation type="submission" date="2007-08" db="EMBL/GenBank/DDBJ databases">
        <title>Complete sequence of Roseiflexus castenholzii DSM 13941.</title>
        <authorList>
            <consortium name="US DOE Joint Genome Institute"/>
            <person name="Copeland A."/>
            <person name="Lucas S."/>
            <person name="Lapidus A."/>
            <person name="Barry K."/>
            <person name="Glavina del Rio T."/>
            <person name="Dalin E."/>
            <person name="Tice H."/>
            <person name="Pitluck S."/>
            <person name="Thompson L.S."/>
            <person name="Brettin T."/>
            <person name="Bruce D."/>
            <person name="Detter J.C."/>
            <person name="Han C."/>
            <person name="Tapia R."/>
            <person name="Schmutz J."/>
            <person name="Larimer F."/>
            <person name="Land M."/>
            <person name="Hauser L."/>
            <person name="Kyrpides N."/>
            <person name="Mikhailova N."/>
            <person name="Bryant D.A."/>
            <person name="Hanada S."/>
            <person name="Tsukatani Y."/>
            <person name="Richardson P."/>
        </authorList>
    </citation>
    <scope>NUCLEOTIDE SEQUENCE [LARGE SCALE GENOMIC DNA]</scope>
    <source>
        <strain evidence="2">DSM 13941 / HLO8</strain>
    </source>
</reference>
<dbReference type="EMBL" id="CP000804">
    <property type="protein sequence ID" value="ABU60117.1"/>
    <property type="molecule type" value="Genomic_DNA"/>
</dbReference>
<proteinExistence type="predicted"/>
<dbReference type="Gene3D" id="3.40.50.300">
    <property type="entry name" value="P-loop containing nucleotide triphosphate hydrolases"/>
    <property type="match status" value="1"/>
</dbReference>
<accession>A7NRC1</accession>
<dbReference type="InterPro" id="IPR027417">
    <property type="entry name" value="P-loop_NTPase"/>
</dbReference>
<keyword evidence="2" id="KW-1185">Reference proteome</keyword>
<dbReference type="OrthoDB" id="145245at2"/>
<gene>
    <name evidence="1" type="ordered locus">Rcas_4085</name>
</gene>
<name>A7NRC1_ROSCS</name>
<protein>
    <submittedName>
        <fullName evidence="1">Uncharacterized protein</fullName>
    </submittedName>
</protein>
<dbReference type="AlphaFoldDB" id="A7NRC1"/>
<evidence type="ECO:0000313" key="1">
    <source>
        <dbReference type="EMBL" id="ABU60117.1"/>
    </source>
</evidence>
<organism evidence="1 2">
    <name type="scientific">Roseiflexus castenholzii (strain DSM 13941 / HLO8)</name>
    <dbReference type="NCBI Taxonomy" id="383372"/>
    <lineage>
        <taxon>Bacteria</taxon>
        <taxon>Bacillati</taxon>
        <taxon>Chloroflexota</taxon>
        <taxon>Chloroflexia</taxon>
        <taxon>Chloroflexales</taxon>
        <taxon>Roseiflexineae</taxon>
        <taxon>Roseiflexaceae</taxon>
        <taxon>Roseiflexus</taxon>
    </lineage>
</organism>
<dbReference type="STRING" id="383372.Rcas_4085"/>
<evidence type="ECO:0000313" key="2">
    <source>
        <dbReference type="Proteomes" id="UP000000263"/>
    </source>
</evidence>
<dbReference type="SUPFAM" id="SSF52540">
    <property type="entry name" value="P-loop containing nucleoside triphosphate hydrolases"/>
    <property type="match status" value="1"/>
</dbReference>
<dbReference type="HOGENOM" id="CLU_756134_0_0_0"/>